<dbReference type="RefSeq" id="XP_017298192.1">
    <property type="nucleotide sequence ID" value="XM_017442703.2"/>
</dbReference>
<feature type="region of interest" description="Disordered" evidence="1">
    <location>
        <begin position="186"/>
        <end position="235"/>
    </location>
</feature>
<protein>
    <submittedName>
        <fullName evidence="3">Uncharacterized protein LOC108251992</fullName>
    </submittedName>
</protein>
<keyword evidence="2" id="KW-1185">Reference proteome</keyword>
<feature type="compositionally biased region" description="Basic and acidic residues" evidence="1">
    <location>
        <begin position="218"/>
        <end position="231"/>
    </location>
</feature>
<dbReference type="STRING" id="121845.A0A1S4E819"/>
<evidence type="ECO:0000313" key="3">
    <source>
        <dbReference type="RefSeq" id="XP_017298192.1"/>
    </source>
</evidence>
<evidence type="ECO:0000313" key="2">
    <source>
        <dbReference type="Proteomes" id="UP000079169"/>
    </source>
</evidence>
<proteinExistence type="predicted"/>
<name>A0A1S4E819_DIACI</name>
<gene>
    <name evidence="3" type="primary">LOC108251992</name>
</gene>
<feature type="compositionally biased region" description="Polar residues" evidence="1">
    <location>
        <begin position="186"/>
        <end position="208"/>
    </location>
</feature>
<organism evidence="2 3">
    <name type="scientific">Diaphorina citri</name>
    <name type="common">Asian citrus psyllid</name>
    <dbReference type="NCBI Taxonomy" id="121845"/>
    <lineage>
        <taxon>Eukaryota</taxon>
        <taxon>Metazoa</taxon>
        <taxon>Ecdysozoa</taxon>
        <taxon>Arthropoda</taxon>
        <taxon>Hexapoda</taxon>
        <taxon>Insecta</taxon>
        <taxon>Pterygota</taxon>
        <taxon>Neoptera</taxon>
        <taxon>Paraneoptera</taxon>
        <taxon>Hemiptera</taxon>
        <taxon>Sternorrhyncha</taxon>
        <taxon>Psylloidea</taxon>
        <taxon>Psyllidae</taxon>
        <taxon>Diaphorininae</taxon>
        <taxon>Diaphorina</taxon>
    </lineage>
</organism>
<dbReference type="OMA" id="AKTCNFK"/>
<evidence type="ECO:0000256" key="1">
    <source>
        <dbReference type="SAM" id="MobiDB-lite"/>
    </source>
</evidence>
<sequence>MPETETKPNVPVKTYNTSLPKLDLSASNLQIEWSSWLLQYKIFLRATNLESENDKRKVSLLLHHMGGEVLEIFKSFNLDLDNVTHEALVKKFGDYFSPKKNITMERNKFFNKKQNTDQGIMEFVTELKNLAKSCEFTETDSIIRDIFICNMRSEYNYIKEKLLEDGELTLQKSIEIAKSMEASRQRVSQLDSSEPQVLKVSSNPSQNFRRSRSKSNHRYQDKNHGNSDHRKSSQGSVCQKCGYNHRFKCPAYGKTCAKCGQRNHFAKMCKSPNNVNNIESEYSECGDSESNQYQDFFVGSVSSSIWEVPVEINGNVIQAQVDTGSQVNIISRPET</sequence>
<accession>A0A1S4E819</accession>
<dbReference type="AlphaFoldDB" id="A0A1S4E819"/>
<dbReference type="GeneID" id="108251992"/>
<dbReference type="KEGG" id="dci:108251992"/>
<dbReference type="PaxDb" id="121845-A0A1S4E819"/>
<dbReference type="PANTHER" id="PTHR33198:SF20">
    <property type="entry name" value="RETROTRANSPOSON GAG DOMAIN-CONTAINING PROTEIN"/>
    <property type="match status" value="1"/>
</dbReference>
<dbReference type="Proteomes" id="UP000079169">
    <property type="component" value="Unplaced"/>
</dbReference>
<reference evidence="3" key="1">
    <citation type="submission" date="2025-08" db="UniProtKB">
        <authorList>
            <consortium name="RefSeq"/>
        </authorList>
    </citation>
    <scope>IDENTIFICATION</scope>
</reference>
<dbReference type="PANTHER" id="PTHR33198">
    <property type="entry name" value="ANK_REP_REGION DOMAIN-CONTAINING PROTEIN-RELATED"/>
    <property type="match status" value="1"/>
</dbReference>